<proteinExistence type="inferred from homology"/>
<dbReference type="CDD" id="cd00293">
    <property type="entry name" value="USP-like"/>
    <property type="match status" value="1"/>
</dbReference>
<name>A0A157SJQ2_9BORD</name>
<comment type="similarity">
    <text evidence="1">Belongs to the universal stress protein A family.</text>
</comment>
<dbReference type="PANTHER" id="PTHR46268:SF15">
    <property type="entry name" value="UNIVERSAL STRESS PROTEIN HP_0031"/>
    <property type="match status" value="1"/>
</dbReference>
<dbReference type="OrthoDB" id="9804721at2"/>
<dbReference type="SUPFAM" id="SSF52402">
    <property type="entry name" value="Adenine nucleotide alpha hydrolases-like"/>
    <property type="match status" value="2"/>
</dbReference>
<dbReference type="PANTHER" id="PTHR46268">
    <property type="entry name" value="STRESS RESPONSE PROTEIN NHAX"/>
    <property type="match status" value="1"/>
</dbReference>
<dbReference type="PRINTS" id="PR01438">
    <property type="entry name" value="UNVRSLSTRESS"/>
</dbReference>
<dbReference type="EMBL" id="FKIF01000006">
    <property type="protein sequence ID" value="SAI70491.1"/>
    <property type="molecule type" value="Genomic_DNA"/>
</dbReference>
<gene>
    <name evidence="3" type="ORF">SAMEA3906486_03126</name>
</gene>
<accession>A0A157SJQ2</accession>
<evidence type="ECO:0000256" key="1">
    <source>
        <dbReference type="ARBA" id="ARBA00008791"/>
    </source>
</evidence>
<dbReference type="RefSeq" id="WP_066128489.1">
    <property type="nucleotide sequence ID" value="NZ_FKIF01000006.1"/>
</dbReference>
<evidence type="ECO:0000313" key="4">
    <source>
        <dbReference type="Proteomes" id="UP000076848"/>
    </source>
</evidence>
<dbReference type="Proteomes" id="UP000076848">
    <property type="component" value="Unassembled WGS sequence"/>
</dbReference>
<dbReference type="STRING" id="288768.SAMEA3906486_03126"/>
<dbReference type="InterPro" id="IPR006016">
    <property type="entry name" value="UspA"/>
</dbReference>
<feature type="domain" description="UspA" evidence="2">
    <location>
        <begin position="153"/>
        <end position="273"/>
    </location>
</feature>
<reference evidence="3 4" key="1">
    <citation type="submission" date="2016-04" db="EMBL/GenBank/DDBJ databases">
        <authorList>
            <consortium name="Pathogen Informatics"/>
        </authorList>
    </citation>
    <scope>NUCLEOTIDE SEQUENCE [LARGE SCALE GENOMIC DNA]</scope>
    <source>
        <strain evidence="3 4">H050680373</strain>
    </source>
</reference>
<dbReference type="InterPro" id="IPR006015">
    <property type="entry name" value="Universal_stress_UspA"/>
</dbReference>
<dbReference type="AlphaFoldDB" id="A0A157SJQ2"/>
<evidence type="ECO:0000313" key="3">
    <source>
        <dbReference type="EMBL" id="SAI70491.1"/>
    </source>
</evidence>
<sequence length="276" mass="30193">MLKRIVVHIDKDPACQGRVENALALARMHGAQVLGAYVNEPLFVYGYGESVLSPGLMELERGLRTDNRRRCEENFRRWTASSGVPAAWQEFDGRLEDKLPPYVRCSDLLVLSQADPKGHQSLIESHQLESVIMTAGRPIVALPYIGGKLERIDNLLVCWNGSREAARAVADAAPFLAKAQEIRVLLLDRDTDLAPGEAMNGLDGYLRAHGYVEARLVSGTSRGIGMGNAIVNAATDSGSDLVVMGFYGHSRAREWMLGGASREMLASMTVPVMFSH</sequence>
<organism evidence="3 4">
    <name type="scientific">Bordetella ansorpii</name>
    <dbReference type="NCBI Taxonomy" id="288768"/>
    <lineage>
        <taxon>Bacteria</taxon>
        <taxon>Pseudomonadati</taxon>
        <taxon>Pseudomonadota</taxon>
        <taxon>Betaproteobacteria</taxon>
        <taxon>Burkholderiales</taxon>
        <taxon>Alcaligenaceae</taxon>
        <taxon>Bordetella</taxon>
    </lineage>
</organism>
<dbReference type="Gene3D" id="3.40.50.12370">
    <property type="match status" value="1"/>
</dbReference>
<keyword evidence="4" id="KW-1185">Reference proteome</keyword>
<protein>
    <submittedName>
        <fullName evidence="3">Universal stress protein family</fullName>
    </submittedName>
</protein>
<dbReference type="Pfam" id="PF00582">
    <property type="entry name" value="Usp"/>
    <property type="match status" value="1"/>
</dbReference>
<evidence type="ECO:0000259" key="2">
    <source>
        <dbReference type="Pfam" id="PF00582"/>
    </source>
</evidence>